<dbReference type="InterPro" id="IPR000914">
    <property type="entry name" value="SBP_5_dom"/>
</dbReference>
<organism evidence="7 8">
    <name type="scientific">Allopontixanthobacter sediminis</name>
    <dbReference type="NCBI Taxonomy" id="1689985"/>
    <lineage>
        <taxon>Bacteria</taxon>
        <taxon>Pseudomonadati</taxon>
        <taxon>Pseudomonadota</taxon>
        <taxon>Alphaproteobacteria</taxon>
        <taxon>Sphingomonadales</taxon>
        <taxon>Erythrobacteraceae</taxon>
        <taxon>Allopontixanthobacter</taxon>
    </lineage>
</organism>
<evidence type="ECO:0000256" key="4">
    <source>
        <dbReference type="ARBA" id="ARBA00022729"/>
    </source>
</evidence>
<gene>
    <name evidence="7" type="ORF">GRI65_09790</name>
</gene>
<sequence>MNRLFHLAGCLAAALALVSCGSGAGDDEVNVAFIGSTTELFEPGFRLAAAGQHIRSATAEGLVSLNQSGEVVPALAERWIVTEDGLSYIFRLRNTNWADGTPLTSNSVRDALRRNIREVRGTSLGLDLVKISEIRAMTGRVVEIRLDGPMPEFLQLLAQPELGLRRNRQGTGPMTLTRERDIAVLAPLPPELRGLPIDEEWESTVRTVRVQALPAEQAVAAFDNRAVDAVFNGTLASLPLADTGALSRGTVRLDAALGMLGLQVVSERGLLATAAGREAIALAIDRQSLLQPFNIGGWIPTNRVVAPGLPGDPKIIGERWEGLSLEQRQAEAARRVSAAIGSQPSARNLKIALPPGPGSDLLFRELSDDLAAVGLVLERASNSASADLVLVDRLARYADARWFLNQFHCSLDRGLCSPEADEAVRRAVQAPDQSQTAALMAEAEARMTAANVYIPIGAPIRWSLVRGGVDGFSENNWGLHPLFPLALRPT</sequence>
<comment type="subcellular location">
    <subcellularLocation>
        <location evidence="1">Periplasm</location>
    </subcellularLocation>
</comment>
<accession>A0A845B3I0</accession>
<name>A0A845B3I0_9SPHN</name>
<dbReference type="Pfam" id="PF00496">
    <property type="entry name" value="SBP_bac_5"/>
    <property type="match status" value="1"/>
</dbReference>
<evidence type="ECO:0000256" key="2">
    <source>
        <dbReference type="ARBA" id="ARBA00005695"/>
    </source>
</evidence>
<comment type="similarity">
    <text evidence="2">Belongs to the bacterial solute-binding protein 5 family.</text>
</comment>
<dbReference type="EMBL" id="WTYL01000002">
    <property type="protein sequence ID" value="MXP44746.1"/>
    <property type="molecule type" value="Genomic_DNA"/>
</dbReference>
<keyword evidence="8" id="KW-1185">Reference proteome</keyword>
<dbReference type="GO" id="GO:0015833">
    <property type="term" value="P:peptide transport"/>
    <property type="evidence" value="ECO:0007669"/>
    <property type="project" value="TreeGrafter"/>
</dbReference>
<evidence type="ECO:0000313" key="7">
    <source>
        <dbReference type="EMBL" id="MXP44746.1"/>
    </source>
</evidence>
<dbReference type="RefSeq" id="WP_160756302.1">
    <property type="nucleotide sequence ID" value="NZ_WTYL01000002.1"/>
</dbReference>
<reference evidence="7 8" key="1">
    <citation type="submission" date="2019-12" db="EMBL/GenBank/DDBJ databases">
        <title>Genomic-based taxomic classification of the family Erythrobacteraceae.</title>
        <authorList>
            <person name="Xu L."/>
        </authorList>
    </citation>
    <scope>NUCLEOTIDE SEQUENCE [LARGE SCALE GENOMIC DNA]</scope>
    <source>
        <strain evidence="7 8">KCTC 42453</strain>
    </source>
</reference>
<dbReference type="PANTHER" id="PTHR30290">
    <property type="entry name" value="PERIPLASMIC BINDING COMPONENT OF ABC TRANSPORTER"/>
    <property type="match status" value="1"/>
</dbReference>
<dbReference type="Proteomes" id="UP000431922">
    <property type="component" value="Unassembled WGS sequence"/>
</dbReference>
<feature type="chain" id="PRO_5032578715" evidence="5">
    <location>
        <begin position="25"/>
        <end position="490"/>
    </location>
</feature>
<evidence type="ECO:0000256" key="1">
    <source>
        <dbReference type="ARBA" id="ARBA00004418"/>
    </source>
</evidence>
<feature type="domain" description="Solute-binding protein family 5" evidence="6">
    <location>
        <begin position="70"/>
        <end position="161"/>
    </location>
</feature>
<dbReference type="Gene3D" id="3.90.76.10">
    <property type="entry name" value="Dipeptide-binding Protein, Domain 1"/>
    <property type="match status" value="1"/>
</dbReference>
<protein>
    <submittedName>
        <fullName evidence="7">Peptide ABC transporter substrate-binding protein</fullName>
    </submittedName>
</protein>
<dbReference type="Gene3D" id="3.10.105.10">
    <property type="entry name" value="Dipeptide-binding Protein, Domain 3"/>
    <property type="match status" value="1"/>
</dbReference>
<evidence type="ECO:0000313" key="8">
    <source>
        <dbReference type="Proteomes" id="UP000431922"/>
    </source>
</evidence>
<dbReference type="OrthoDB" id="9803988at2"/>
<proteinExistence type="inferred from homology"/>
<dbReference type="PANTHER" id="PTHR30290:SF10">
    <property type="entry name" value="PERIPLASMIC OLIGOPEPTIDE-BINDING PROTEIN-RELATED"/>
    <property type="match status" value="1"/>
</dbReference>
<dbReference type="PROSITE" id="PS51257">
    <property type="entry name" value="PROKAR_LIPOPROTEIN"/>
    <property type="match status" value="1"/>
</dbReference>
<evidence type="ECO:0000259" key="6">
    <source>
        <dbReference type="Pfam" id="PF00496"/>
    </source>
</evidence>
<evidence type="ECO:0000256" key="3">
    <source>
        <dbReference type="ARBA" id="ARBA00022448"/>
    </source>
</evidence>
<dbReference type="GO" id="GO:0030313">
    <property type="term" value="C:cell envelope"/>
    <property type="evidence" value="ECO:0007669"/>
    <property type="project" value="UniProtKB-SubCell"/>
</dbReference>
<comment type="caution">
    <text evidence="7">The sequence shown here is derived from an EMBL/GenBank/DDBJ whole genome shotgun (WGS) entry which is preliminary data.</text>
</comment>
<dbReference type="AlphaFoldDB" id="A0A845B3I0"/>
<feature type="signal peptide" evidence="5">
    <location>
        <begin position="1"/>
        <end position="24"/>
    </location>
</feature>
<dbReference type="SUPFAM" id="SSF53850">
    <property type="entry name" value="Periplasmic binding protein-like II"/>
    <property type="match status" value="1"/>
</dbReference>
<dbReference type="GO" id="GO:1904680">
    <property type="term" value="F:peptide transmembrane transporter activity"/>
    <property type="evidence" value="ECO:0007669"/>
    <property type="project" value="TreeGrafter"/>
</dbReference>
<evidence type="ECO:0000256" key="5">
    <source>
        <dbReference type="SAM" id="SignalP"/>
    </source>
</evidence>
<keyword evidence="4 5" id="KW-0732">Signal</keyword>
<dbReference type="InterPro" id="IPR039424">
    <property type="entry name" value="SBP_5"/>
</dbReference>
<dbReference type="Gene3D" id="3.40.190.10">
    <property type="entry name" value="Periplasmic binding protein-like II"/>
    <property type="match status" value="1"/>
</dbReference>
<keyword evidence="3" id="KW-0813">Transport</keyword>